<proteinExistence type="predicted"/>
<keyword evidence="4" id="KW-1185">Reference proteome</keyword>
<dbReference type="RefSeq" id="WP_377153216.1">
    <property type="nucleotide sequence ID" value="NZ_JBHSAF010000014.1"/>
</dbReference>
<organism evidence="3 4">
    <name type="scientific">Pseudaeromonas sharmana</name>
    <dbReference type="NCBI Taxonomy" id="328412"/>
    <lineage>
        <taxon>Bacteria</taxon>
        <taxon>Pseudomonadati</taxon>
        <taxon>Pseudomonadota</taxon>
        <taxon>Gammaproteobacteria</taxon>
        <taxon>Aeromonadales</taxon>
        <taxon>Aeromonadaceae</taxon>
        <taxon>Pseudaeromonas</taxon>
    </lineage>
</organism>
<dbReference type="InterPro" id="IPR033450">
    <property type="entry name" value="NlpE_C"/>
</dbReference>
<name>A0ABV8CQJ7_9GAMM</name>
<dbReference type="Proteomes" id="UP001595692">
    <property type="component" value="Unassembled WGS sequence"/>
</dbReference>
<evidence type="ECO:0000313" key="4">
    <source>
        <dbReference type="Proteomes" id="UP001595692"/>
    </source>
</evidence>
<comment type="caution">
    <text evidence="3">The sequence shown here is derived from an EMBL/GenBank/DDBJ whole genome shotgun (WGS) entry which is preliminary data.</text>
</comment>
<evidence type="ECO:0000256" key="1">
    <source>
        <dbReference type="SAM" id="Phobius"/>
    </source>
</evidence>
<feature type="transmembrane region" description="Helical" evidence="1">
    <location>
        <begin position="21"/>
        <end position="43"/>
    </location>
</feature>
<dbReference type="Pfam" id="PF17185">
    <property type="entry name" value="NlpE_C"/>
    <property type="match status" value="1"/>
</dbReference>
<dbReference type="Gene3D" id="2.40.50.540">
    <property type="match status" value="1"/>
</dbReference>
<evidence type="ECO:0000313" key="3">
    <source>
        <dbReference type="EMBL" id="MFC3914393.1"/>
    </source>
</evidence>
<dbReference type="EMBL" id="JBHSAF010000014">
    <property type="protein sequence ID" value="MFC3914393.1"/>
    <property type="molecule type" value="Genomic_DNA"/>
</dbReference>
<keyword evidence="1" id="KW-0812">Transmembrane</keyword>
<sequence>MGKQQHRYRRWGRSGHVLRGLGYGLLLVATASLGAVQPLSGLYRAGADVNSLQRCDSNLVYWVSGDNQVALALREYVLKHARRPFQPFYIELNGELIGRPRVGNGAGYDDVLRVESVEALSEQLPAQCQALPPEG</sequence>
<evidence type="ECO:0000259" key="2">
    <source>
        <dbReference type="Pfam" id="PF17185"/>
    </source>
</evidence>
<reference evidence="4" key="1">
    <citation type="journal article" date="2019" name="Int. J. Syst. Evol. Microbiol.">
        <title>The Global Catalogue of Microorganisms (GCM) 10K type strain sequencing project: providing services to taxonomists for standard genome sequencing and annotation.</title>
        <authorList>
            <consortium name="The Broad Institute Genomics Platform"/>
            <consortium name="The Broad Institute Genome Sequencing Center for Infectious Disease"/>
            <person name="Wu L."/>
            <person name="Ma J."/>
        </authorList>
    </citation>
    <scope>NUCLEOTIDE SEQUENCE [LARGE SCALE GENOMIC DNA]</scope>
    <source>
        <strain evidence="4">CCUG 54939</strain>
    </source>
</reference>
<gene>
    <name evidence="3" type="ORF">ACFOSS_13085</name>
</gene>
<protein>
    <recommendedName>
        <fullName evidence="2">NlpE C-terminal OB domain-containing protein</fullName>
    </recommendedName>
</protein>
<keyword evidence="1" id="KW-1133">Transmembrane helix</keyword>
<keyword evidence="1" id="KW-0472">Membrane</keyword>
<accession>A0ABV8CQJ7</accession>
<dbReference type="InterPro" id="IPR038139">
    <property type="entry name" value="NlpE_C_sf"/>
</dbReference>
<feature type="domain" description="NlpE C-terminal OB" evidence="2">
    <location>
        <begin position="36"/>
        <end position="115"/>
    </location>
</feature>